<dbReference type="OrthoDB" id="9805884at2"/>
<dbReference type="PANTHER" id="PTHR43386">
    <property type="entry name" value="OLIGOPEPTIDE TRANSPORT SYSTEM PERMEASE PROTEIN APPC"/>
    <property type="match status" value="1"/>
</dbReference>
<feature type="transmembrane region" description="Helical" evidence="7">
    <location>
        <begin position="166"/>
        <end position="184"/>
    </location>
</feature>
<keyword evidence="5 7" id="KW-1133">Transmembrane helix</keyword>
<evidence type="ECO:0000256" key="3">
    <source>
        <dbReference type="ARBA" id="ARBA00022475"/>
    </source>
</evidence>
<protein>
    <submittedName>
        <fullName evidence="9">Dipeptide transport system permease protein DppC</fullName>
    </submittedName>
</protein>
<reference evidence="9 10" key="1">
    <citation type="submission" date="2014-09" db="EMBL/GenBank/DDBJ databases">
        <title>Vibrio maritimus JCM 19240. (C210) whole genome shotgun sequence.</title>
        <authorList>
            <person name="Sawabe T."/>
            <person name="Meirelles P."/>
            <person name="Nakanishi M."/>
            <person name="Sayaka M."/>
            <person name="Hattori M."/>
            <person name="Ohkuma M."/>
        </authorList>
    </citation>
    <scope>NUCLEOTIDE SEQUENCE [LARGE SCALE GENOMIC DNA]</scope>
    <source>
        <strain evidence="9 10">JCM 19240</strain>
    </source>
</reference>
<dbReference type="CDD" id="cd06261">
    <property type="entry name" value="TM_PBP2"/>
    <property type="match status" value="1"/>
</dbReference>
<dbReference type="AlphaFoldDB" id="A0A090T249"/>
<dbReference type="PROSITE" id="PS50928">
    <property type="entry name" value="ABC_TM1"/>
    <property type="match status" value="1"/>
</dbReference>
<reference evidence="9 10" key="2">
    <citation type="submission" date="2014-09" db="EMBL/GenBank/DDBJ databases">
        <authorList>
            <consortium name="NBRP consortium"/>
            <person name="Sawabe T."/>
            <person name="Meirelles P."/>
            <person name="Nakanishi M."/>
            <person name="Sayaka M."/>
            <person name="Hattori M."/>
            <person name="Ohkuma M."/>
        </authorList>
    </citation>
    <scope>NUCLEOTIDE SEQUENCE [LARGE SCALE GENOMIC DNA]</scope>
    <source>
        <strain evidence="9 10">JCM 19240</strain>
    </source>
</reference>
<comment type="caution">
    <text evidence="9">The sequence shown here is derived from an EMBL/GenBank/DDBJ whole genome shotgun (WGS) entry which is preliminary data.</text>
</comment>
<organism evidence="9 10">
    <name type="scientific">Vibrio maritimus</name>
    <dbReference type="NCBI Taxonomy" id="990268"/>
    <lineage>
        <taxon>Bacteria</taxon>
        <taxon>Pseudomonadati</taxon>
        <taxon>Pseudomonadota</taxon>
        <taxon>Gammaproteobacteria</taxon>
        <taxon>Vibrionales</taxon>
        <taxon>Vibrionaceae</taxon>
        <taxon>Vibrio</taxon>
    </lineage>
</organism>
<feature type="domain" description="ABC transmembrane type-1" evidence="8">
    <location>
        <begin position="88"/>
        <end position="291"/>
    </location>
</feature>
<dbReference type="InterPro" id="IPR035906">
    <property type="entry name" value="MetI-like_sf"/>
</dbReference>
<dbReference type="InterPro" id="IPR000515">
    <property type="entry name" value="MetI-like"/>
</dbReference>
<keyword evidence="2 7" id="KW-0813">Transport</keyword>
<evidence type="ECO:0000313" key="10">
    <source>
        <dbReference type="Proteomes" id="UP000029224"/>
    </source>
</evidence>
<evidence type="ECO:0000256" key="5">
    <source>
        <dbReference type="ARBA" id="ARBA00022989"/>
    </source>
</evidence>
<comment type="subcellular location">
    <subcellularLocation>
        <location evidence="1 7">Cell membrane</location>
        <topology evidence="1 7">Multi-pass membrane protein</topology>
    </subcellularLocation>
</comment>
<dbReference type="EMBL" id="BBMT01000004">
    <property type="protein sequence ID" value="GAL34055.1"/>
    <property type="molecule type" value="Genomic_DNA"/>
</dbReference>
<evidence type="ECO:0000313" key="9">
    <source>
        <dbReference type="EMBL" id="GAL34055.1"/>
    </source>
</evidence>
<dbReference type="InterPro" id="IPR025966">
    <property type="entry name" value="OppC_N"/>
</dbReference>
<evidence type="ECO:0000259" key="8">
    <source>
        <dbReference type="PROSITE" id="PS50928"/>
    </source>
</evidence>
<evidence type="ECO:0000256" key="7">
    <source>
        <dbReference type="RuleBase" id="RU363032"/>
    </source>
</evidence>
<dbReference type="Pfam" id="PF00528">
    <property type="entry name" value="BPD_transp_1"/>
    <property type="match status" value="1"/>
</dbReference>
<keyword evidence="3" id="KW-1003">Cell membrane</keyword>
<feature type="transmembrane region" description="Helical" evidence="7">
    <location>
        <begin position="127"/>
        <end position="146"/>
    </location>
</feature>
<dbReference type="GO" id="GO:0055085">
    <property type="term" value="P:transmembrane transport"/>
    <property type="evidence" value="ECO:0007669"/>
    <property type="project" value="InterPro"/>
</dbReference>
<feature type="transmembrane region" description="Helical" evidence="7">
    <location>
        <begin position="92"/>
        <end position="115"/>
    </location>
</feature>
<keyword evidence="10" id="KW-1185">Reference proteome</keyword>
<evidence type="ECO:0000256" key="4">
    <source>
        <dbReference type="ARBA" id="ARBA00022692"/>
    </source>
</evidence>
<proteinExistence type="inferred from homology"/>
<evidence type="ECO:0000256" key="6">
    <source>
        <dbReference type="ARBA" id="ARBA00023136"/>
    </source>
</evidence>
<feature type="transmembrane region" description="Helical" evidence="7">
    <location>
        <begin position="24"/>
        <end position="49"/>
    </location>
</feature>
<evidence type="ECO:0000256" key="1">
    <source>
        <dbReference type="ARBA" id="ARBA00004651"/>
    </source>
</evidence>
<keyword evidence="4 7" id="KW-0812">Transmembrane</keyword>
<keyword evidence="6 7" id="KW-0472">Membrane</keyword>
<dbReference type="InterPro" id="IPR050366">
    <property type="entry name" value="BP-dependent_transpt_permease"/>
</dbReference>
<feature type="transmembrane region" description="Helical" evidence="7">
    <location>
        <begin position="266"/>
        <end position="291"/>
    </location>
</feature>
<name>A0A090T249_9VIBR</name>
<evidence type="ECO:0000256" key="2">
    <source>
        <dbReference type="ARBA" id="ARBA00022448"/>
    </source>
</evidence>
<dbReference type="PANTHER" id="PTHR43386:SF23">
    <property type="entry name" value="ABC TRANSPORTER"/>
    <property type="match status" value="1"/>
</dbReference>
<dbReference type="Pfam" id="PF12911">
    <property type="entry name" value="OppC_N"/>
    <property type="match status" value="1"/>
</dbReference>
<dbReference type="Gene3D" id="1.10.3720.10">
    <property type="entry name" value="MetI-like"/>
    <property type="match status" value="1"/>
</dbReference>
<feature type="transmembrane region" description="Helical" evidence="7">
    <location>
        <begin position="219"/>
        <end position="246"/>
    </location>
</feature>
<sequence>MTALAARSQNPWLQIVHRLSRHKLAMASLLILTVMTLLCFNATSIGQWLGVDPFEDNLFSRFEAPSDTHKLGTDELGRDILVRLLLGGQVSLTFAFVAAIATSVIGTVLGVIAGYHGGRVDAIIMRSADFIISLPGIMLLILIQSIDMTKLGFSEELVRSDSFSVYRLVVVISLLGWPFAARLVRSNTLSVKHREYVQAAIGYGASHWFVMRQHILPNVITPVITATTLGIGGAILTESALSFLGFGINPPTPSWGNMLQNAREAMWHYPMAAVYPGVMVLITVITINFLGDGLQEAIDPKA</sequence>
<dbReference type="GO" id="GO:0005886">
    <property type="term" value="C:plasma membrane"/>
    <property type="evidence" value="ECO:0007669"/>
    <property type="project" value="UniProtKB-SubCell"/>
</dbReference>
<accession>A0A090T249</accession>
<dbReference type="Proteomes" id="UP000029224">
    <property type="component" value="Unassembled WGS sequence"/>
</dbReference>
<comment type="similarity">
    <text evidence="7">Belongs to the binding-protein-dependent transport system permease family.</text>
</comment>
<gene>
    <name evidence="9" type="ORF">JCM19240_963</name>
</gene>
<dbReference type="SUPFAM" id="SSF161098">
    <property type="entry name" value="MetI-like"/>
    <property type="match status" value="1"/>
</dbReference>